<reference evidence="1 2" key="1">
    <citation type="submission" date="2024-01" db="EMBL/GenBank/DDBJ databases">
        <title>The genomes of 5 underutilized Papilionoideae crops provide insights into root nodulation and disease resistanc.</title>
        <authorList>
            <person name="Jiang F."/>
        </authorList>
    </citation>
    <scope>NUCLEOTIDE SEQUENCE [LARGE SCALE GENOMIC DNA]</scope>
    <source>
        <strain evidence="1">JINMINGXINNONG_FW02</strain>
        <tissue evidence="1">Leaves</tissue>
    </source>
</reference>
<accession>A0AAN9P4J3</accession>
<proteinExistence type="predicted"/>
<dbReference type="EMBL" id="JAYMYR010000001">
    <property type="protein sequence ID" value="KAK7382288.1"/>
    <property type="molecule type" value="Genomic_DNA"/>
</dbReference>
<sequence length="66" mass="7334">MKALNAMKIVDDMELVNALEGIDVTWLDDDGNGVDDDGIGILAFFLLLSLRRAFAFHLPFQLILVL</sequence>
<organism evidence="1 2">
    <name type="scientific">Phaseolus coccineus</name>
    <name type="common">Scarlet runner bean</name>
    <name type="synonym">Phaseolus multiflorus</name>
    <dbReference type="NCBI Taxonomy" id="3886"/>
    <lineage>
        <taxon>Eukaryota</taxon>
        <taxon>Viridiplantae</taxon>
        <taxon>Streptophyta</taxon>
        <taxon>Embryophyta</taxon>
        <taxon>Tracheophyta</taxon>
        <taxon>Spermatophyta</taxon>
        <taxon>Magnoliopsida</taxon>
        <taxon>eudicotyledons</taxon>
        <taxon>Gunneridae</taxon>
        <taxon>Pentapetalae</taxon>
        <taxon>rosids</taxon>
        <taxon>fabids</taxon>
        <taxon>Fabales</taxon>
        <taxon>Fabaceae</taxon>
        <taxon>Papilionoideae</taxon>
        <taxon>50 kb inversion clade</taxon>
        <taxon>NPAAA clade</taxon>
        <taxon>indigoferoid/millettioid clade</taxon>
        <taxon>Phaseoleae</taxon>
        <taxon>Phaseolus</taxon>
    </lineage>
</organism>
<keyword evidence="2" id="KW-1185">Reference proteome</keyword>
<name>A0AAN9P4J3_PHACN</name>
<evidence type="ECO:0000313" key="1">
    <source>
        <dbReference type="EMBL" id="KAK7382288.1"/>
    </source>
</evidence>
<gene>
    <name evidence="1" type="ORF">VNO80_01122</name>
</gene>
<comment type="caution">
    <text evidence="1">The sequence shown here is derived from an EMBL/GenBank/DDBJ whole genome shotgun (WGS) entry which is preliminary data.</text>
</comment>
<protein>
    <submittedName>
        <fullName evidence="1">Uncharacterized protein</fullName>
    </submittedName>
</protein>
<dbReference type="Proteomes" id="UP001374584">
    <property type="component" value="Unassembled WGS sequence"/>
</dbReference>
<dbReference type="AlphaFoldDB" id="A0AAN9P4J3"/>
<evidence type="ECO:0000313" key="2">
    <source>
        <dbReference type="Proteomes" id="UP001374584"/>
    </source>
</evidence>